<dbReference type="Proteomes" id="UP000272598">
    <property type="component" value="Segment"/>
</dbReference>
<evidence type="ECO:0000313" key="3">
    <source>
        <dbReference type="EMBL" id="AUR82059.1"/>
    </source>
</evidence>
<reference evidence="3 4" key="1">
    <citation type="submission" date="2017-11" db="EMBL/GenBank/DDBJ databases">
        <title>A major lineage of nontailed dsDNA viruses as unrecognized killers of marine bacteria.</title>
        <authorList>
            <person name="Kauffman K.M."/>
            <person name="Hussain F.A."/>
            <person name="Yang J."/>
            <person name="Arevalo P."/>
            <person name="Brown J.M."/>
            <person name="Chang W.K."/>
            <person name="VanInsberghe D."/>
            <person name="Elsherbini J."/>
            <person name="Cutler M.B."/>
            <person name="Kelly L."/>
            <person name="Polz M.F."/>
        </authorList>
    </citation>
    <scope>NUCLEOTIDE SEQUENCE [LARGE SCALE GENOMIC DNA]</scope>
</reference>
<feature type="region of interest" description="Disordered" evidence="1">
    <location>
        <begin position="1"/>
        <end position="26"/>
    </location>
</feature>
<evidence type="ECO:0000256" key="2">
    <source>
        <dbReference type="SAM" id="Phobius"/>
    </source>
</evidence>
<keyword evidence="2" id="KW-1133">Transmembrane helix</keyword>
<accession>A0A2I7QKZ7</accession>
<evidence type="ECO:0000313" key="4">
    <source>
        <dbReference type="Proteomes" id="UP000272598"/>
    </source>
</evidence>
<sequence length="189" mass="19708">MSFSRGGSSKSATTNEQNPITATDNAMVASEGGTITVTDGGAFGLVGDAVDAVTKTFSDMIFSNEKVIGSSIDAVTAATSDAIFSNEKVVGDAMLTNESIANSAIDAGLEYQKGSNNVITDTLERVFDFVGDTVTKSQDTISSSATALFDSAKSDELNKSQDMQQTIRTLAMYAAVGSVAFITIKYAFK</sequence>
<keyword evidence="2" id="KW-0472">Membrane</keyword>
<keyword evidence="2" id="KW-0812">Transmembrane</keyword>
<name>A0A2I7QKZ7_9VIRU</name>
<keyword evidence="4" id="KW-1185">Reference proteome</keyword>
<organism evidence="3 4">
    <name type="scientific">Vibrio phage 1.020.O._10N.222.48.A2</name>
    <dbReference type="NCBI Taxonomy" id="1881450"/>
    <lineage>
        <taxon>Viruses</taxon>
        <taxon>Varidnaviria</taxon>
        <taxon>Abadenavirae</taxon>
        <taxon>Produgelaviricota</taxon>
        <taxon>Belvinaviricetes</taxon>
        <taxon>Vinavirales</taxon>
        <taxon>Autolykiviridae</taxon>
        <taxon>Oliviavirus</taxon>
        <taxon>Oliviavirus viph1020o</taxon>
        <taxon>Paulavirus viph1020o</taxon>
    </lineage>
</organism>
<protein>
    <submittedName>
        <fullName evidence="3">TMhelix containing protein</fullName>
    </submittedName>
</protein>
<dbReference type="EMBL" id="MG592402">
    <property type="protein sequence ID" value="AUR82059.1"/>
    <property type="molecule type" value="Genomic_DNA"/>
</dbReference>
<evidence type="ECO:0000256" key="1">
    <source>
        <dbReference type="SAM" id="MobiDB-lite"/>
    </source>
</evidence>
<feature type="transmembrane region" description="Helical" evidence="2">
    <location>
        <begin position="170"/>
        <end position="188"/>
    </location>
</feature>
<feature type="compositionally biased region" description="Polar residues" evidence="1">
    <location>
        <begin position="1"/>
        <end position="24"/>
    </location>
</feature>
<proteinExistence type="predicted"/>
<gene>
    <name evidence="3" type="ORF">NVP1020O_17</name>
</gene>